<accession>A0A8J3KFE7</accession>
<dbReference type="Gene3D" id="3.40.50.1000">
    <property type="entry name" value="HAD superfamily/HAD-like"/>
    <property type="match status" value="1"/>
</dbReference>
<sequence>MTTPSLLVLWDVDGTLIHNDGVSKQAYALGFELLTDLVPTEPVITDGMADTAITRSLFERHGLVLTTELAVRTLEVLLPRGQLRPELRPQDHRLGPTRSNRQTKTAPHAGGERFRCQSRLTESNR</sequence>
<feature type="compositionally biased region" description="Basic and acidic residues" evidence="1">
    <location>
        <begin position="85"/>
        <end position="94"/>
    </location>
</feature>
<name>A0A8J3KFE7_9ACTN</name>
<protein>
    <recommendedName>
        <fullName evidence="4">Haloacid dehalogenase-like hydrolase</fullName>
    </recommendedName>
</protein>
<evidence type="ECO:0008006" key="4">
    <source>
        <dbReference type="Google" id="ProtNLM"/>
    </source>
</evidence>
<organism evidence="2 3">
    <name type="scientific">Catellatospora citrea</name>
    <dbReference type="NCBI Taxonomy" id="53366"/>
    <lineage>
        <taxon>Bacteria</taxon>
        <taxon>Bacillati</taxon>
        <taxon>Actinomycetota</taxon>
        <taxon>Actinomycetes</taxon>
        <taxon>Micromonosporales</taxon>
        <taxon>Micromonosporaceae</taxon>
        <taxon>Catellatospora</taxon>
    </lineage>
</organism>
<dbReference type="EMBL" id="BONH01000022">
    <property type="protein sequence ID" value="GIF99614.1"/>
    <property type="molecule type" value="Genomic_DNA"/>
</dbReference>
<comment type="caution">
    <text evidence="2">The sequence shown here is derived from an EMBL/GenBank/DDBJ whole genome shotgun (WGS) entry which is preliminary data.</text>
</comment>
<keyword evidence="3" id="KW-1185">Reference proteome</keyword>
<evidence type="ECO:0000256" key="1">
    <source>
        <dbReference type="SAM" id="MobiDB-lite"/>
    </source>
</evidence>
<evidence type="ECO:0000313" key="3">
    <source>
        <dbReference type="Proteomes" id="UP000659904"/>
    </source>
</evidence>
<dbReference type="InterPro" id="IPR023198">
    <property type="entry name" value="PGP-like_dom2"/>
</dbReference>
<reference evidence="2 3" key="1">
    <citation type="submission" date="2021-01" db="EMBL/GenBank/DDBJ databases">
        <title>Whole genome shotgun sequence of Catellatospora citrea NBRC 14495.</title>
        <authorList>
            <person name="Komaki H."/>
            <person name="Tamura T."/>
        </authorList>
    </citation>
    <scope>NUCLEOTIDE SEQUENCE [LARGE SCALE GENOMIC DNA]</scope>
    <source>
        <strain evidence="2 3">NBRC 14495</strain>
    </source>
</reference>
<gene>
    <name evidence="2" type="ORF">Cci01nite_47080</name>
</gene>
<feature type="region of interest" description="Disordered" evidence="1">
    <location>
        <begin position="85"/>
        <end position="125"/>
    </location>
</feature>
<dbReference type="Proteomes" id="UP000659904">
    <property type="component" value="Unassembled WGS sequence"/>
</dbReference>
<dbReference type="AlphaFoldDB" id="A0A8J3KFE7"/>
<dbReference type="Gene3D" id="1.10.150.240">
    <property type="entry name" value="Putative phosphatase, domain 2"/>
    <property type="match status" value="1"/>
</dbReference>
<evidence type="ECO:0000313" key="2">
    <source>
        <dbReference type="EMBL" id="GIF99614.1"/>
    </source>
</evidence>
<proteinExistence type="predicted"/>
<dbReference type="InterPro" id="IPR023214">
    <property type="entry name" value="HAD_sf"/>
</dbReference>